<dbReference type="EC" id="2.1.1.77" evidence="3"/>
<proteinExistence type="inferred from homology"/>
<dbReference type="AlphaFoldDB" id="A0A9N8VEV4"/>
<evidence type="ECO:0000256" key="8">
    <source>
        <dbReference type="ARBA" id="ARBA00022723"/>
    </source>
</evidence>
<dbReference type="GO" id="GO:0030474">
    <property type="term" value="P:spindle pole body duplication"/>
    <property type="evidence" value="ECO:0007669"/>
    <property type="project" value="UniProtKB-ARBA"/>
</dbReference>
<evidence type="ECO:0000259" key="12">
    <source>
        <dbReference type="PROSITE" id="PS50222"/>
    </source>
</evidence>
<dbReference type="NCBIfam" id="TIGR00080">
    <property type="entry name" value="pimt"/>
    <property type="match status" value="1"/>
</dbReference>
<evidence type="ECO:0000256" key="9">
    <source>
        <dbReference type="ARBA" id="ARBA00022737"/>
    </source>
</evidence>
<dbReference type="FunFam" id="3.40.50.150:FF:000027">
    <property type="entry name" value="Protein-L-isoaspartate O-methyltransferase"/>
    <property type="match status" value="1"/>
</dbReference>
<dbReference type="Proteomes" id="UP000789706">
    <property type="component" value="Unassembled WGS sequence"/>
</dbReference>
<dbReference type="CDD" id="cd00051">
    <property type="entry name" value="EFh"/>
    <property type="match status" value="2"/>
</dbReference>
<dbReference type="PROSITE" id="PS50222">
    <property type="entry name" value="EF_HAND_2"/>
    <property type="match status" value="4"/>
</dbReference>
<dbReference type="SUPFAM" id="SSF47473">
    <property type="entry name" value="EF-hand"/>
    <property type="match status" value="1"/>
</dbReference>
<dbReference type="OrthoDB" id="73890at2759"/>
<dbReference type="SUPFAM" id="SSF53335">
    <property type="entry name" value="S-adenosyl-L-methionine-dependent methyltransferases"/>
    <property type="match status" value="1"/>
</dbReference>
<dbReference type="PANTHER" id="PTHR11579:SF0">
    <property type="entry name" value="PROTEIN-L-ISOASPARTATE(D-ASPARTATE) O-METHYLTRANSFERASE"/>
    <property type="match status" value="1"/>
</dbReference>
<accession>A0A9N8VEV4</accession>
<feature type="domain" description="EF-hand" evidence="12">
    <location>
        <begin position="351"/>
        <end position="386"/>
    </location>
</feature>
<evidence type="ECO:0000256" key="5">
    <source>
        <dbReference type="ARBA" id="ARBA00022603"/>
    </source>
</evidence>
<evidence type="ECO:0000256" key="11">
    <source>
        <dbReference type="SAM" id="MobiDB-lite"/>
    </source>
</evidence>
<sequence length="420" mass="47221">MAWLCSADSNEGLVDKLKEAKMIESERVEKAMKRIDRKNYVSFKPYADSPQAIGYGATISAPHMHAHALENLENFLKPGMKVLDVGSGSGYLTACMTEMVGKEGKVIGIEHIHQLVDLAKLNVQKDRPEFLESKRVEFIVGDGRKGYPEEAPYDCIHVGAAAEKTPQELINQLKTPGRLFIPVGGNGFQTINQYDKDSNGKVTKKSLMVENSTFYTMSLKYKSTLNSTNANNSGSNANSKKKKSTSSNTQPAINSTNNNIIINTSPSTPLLFPQLTEDQKDEIREAFDLFDTDKDGAMDFHELKVAMRALGFDENKSEVLKIIRQYDKNDDGTIVFDDFFKVMSERIVNRSPEEEIHRAFQLFDDDNTGKISLRNLKRVAKELGENLDDDDLQAMIDEFDLDEDGEIDEKEFMRIMSEVI</sequence>
<feature type="domain" description="EF-hand" evidence="12">
    <location>
        <begin position="314"/>
        <end position="349"/>
    </location>
</feature>
<evidence type="ECO:0000313" key="14">
    <source>
        <dbReference type="Proteomes" id="UP000789706"/>
    </source>
</evidence>
<dbReference type="EMBL" id="CAJVPK010000085">
    <property type="protein sequence ID" value="CAG8445405.1"/>
    <property type="molecule type" value="Genomic_DNA"/>
</dbReference>
<keyword evidence="9" id="KW-0677">Repeat</keyword>
<feature type="compositionally biased region" description="Low complexity" evidence="11">
    <location>
        <begin position="245"/>
        <end position="259"/>
    </location>
</feature>
<gene>
    <name evidence="13" type="ORF">DEBURN_LOCUS1757</name>
</gene>
<evidence type="ECO:0000256" key="7">
    <source>
        <dbReference type="ARBA" id="ARBA00022691"/>
    </source>
</evidence>
<dbReference type="SMART" id="SM00054">
    <property type="entry name" value="EFh"/>
    <property type="match status" value="4"/>
</dbReference>
<dbReference type="PROSITE" id="PS01279">
    <property type="entry name" value="PCMT"/>
    <property type="match status" value="1"/>
</dbReference>
<dbReference type="CDD" id="cd02440">
    <property type="entry name" value="AdoMet_MTases"/>
    <property type="match status" value="1"/>
</dbReference>
<dbReference type="InterPro" id="IPR002048">
    <property type="entry name" value="EF_hand_dom"/>
</dbReference>
<evidence type="ECO:0000256" key="2">
    <source>
        <dbReference type="ARBA" id="ARBA00005369"/>
    </source>
</evidence>
<keyword evidence="5" id="KW-0489">Methyltransferase</keyword>
<comment type="subcellular location">
    <subcellularLocation>
        <location evidence="1">Cytoplasm</location>
    </subcellularLocation>
</comment>
<dbReference type="InterPro" id="IPR018247">
    <property type="entry name" value="EF_Hand_1_Ca_BS"/>
</dbReference>
<comment type="caution">
    <text evidence="13">The sequence shown here is derived from an EMBL/GenBank/DDBJ whole genome shotgun (WGS) entry which is preliminary data.</text>
</comment>
<dbReference type="GO" id="GO:0004719">
    <property type="term" value="F:protein-L-isoaspartate (D-aspartate) O-methyltransferase activity"/>
    <property type="evidence" value="ECO:0007669"/>
    <property type="project" value="UniProtKB-EC"/>
</dbReference>
<feature type="domain" description="EF-hand" evidence="12">
    <location>
        <begin position="278"/>
        <end position="313"/>
    </location>
</feature>
<dbReference type="GO" id="GO:0005509">
    <property type="term" value="F:calcium ion binding"/>
    <property type="evidence" value="ECO:0007669"/>
    <property type="project" value="InterPro"/>
</dbReference>
<dbReference type="Gene3D" id="1.10.238.10">
    <property type="entry name" value="EF-hand"/>
    <property type="match status" value="2"/>
</dbReference>
<protein>
    <recommendedName>
        <fullName evidence="3">protein-L-isoaspartate(D-aspartate) O-methyltransferase</fullName>
        <ecNumber evidence="3">2.1.1.77</ecNumber>
    </recommendedName>
</protein>
<dbReference type="FunFam" id="1.10.238.10:FF:000077">
    <property type="entry name" value="Centrin 1"/>
    <property type="match status" value="1"/>
</dbReference>
<evidence type="ECO:0000256" key="1">
    <source>
        <dbReference type="ARBA" id="ARBA00004496"/>
    </source>
</evidence>
<keyword evidence="10" id="KW-0106">Calcium</keyword>
<dbReference type="Pfam" id="PF13499">
    <property type="entry name" value="EF-hand_7"/>
    <property type="match status" value="2"/>
</dbReference>
<evidence type="ECO:0000256" key="3">
    <source>
        <dbReference type="ARBA" id="ARBA00011890"/>
    </source>
</evidence>
<feature type="compositionally biased region" description="Low complexity" evidence="11">
    <location>
        <begin position="226"/>
        <end position="238"/>
    </location>
</feature>
<dbReference type="InterPro" id="IPR011992">
    <property type="entry name" value="EF-hand-dom_pair"/>
</dbReference>
<comment type="similarity">
    <text evidence="2">Belongs to the methyltransferase superfamily. L-isoaspartyl/D-aspartyl protein methyltransferase family.</text>
</comment>
<keyword evidence="7" id="KW-0949">S-adenosyl-L-methionine</keyword>
<dbReference type="Gene3D" id="3.40.50.150">
    <property type="entry name" value="Vaccinia Virus protein VP39"/>
    <property type="match status" value="1"/>
</dbReference>
<name>A0A9N8VEV4_9GLOM</name>
<evidence type="ECO:0000256" key="10">
    <source>
        <dbReference type="ARBA" id="ARBA00022837"/>
    </source>
</evidence>
<reference evidence="13" key="1">
    <citation type="submission" date="2021-06" db="EMBL/GenBank/DDBJ databases">
        <authorList>
            <person name="Kallberg Y."/>
            <person name="Tangrot J."/>
            <person name="Rosling A."/>
        </authorList>
    </citation>
    <scope>NUCLEOTIDE SEQUENCE</scope>
    <source>
        <strain evidence="13">AZ414A</strain>
    </source>
</reference>
<dbReference type="GO" id="GO:0032259">
    <property type="term" value="P:methylation"/>
    <property type="evidence" value="ECO:0007669"/>
    <property type="project" value="UniProtKB-KW"/>
</dbReference>
<dbReference type="InterPro" id="IPR029063">
    <property type="entry name" value="SAM-dependent_MTases_sf"/>
</dbReference>
<keyword evidence="4" id="KW-0963">Cytoplasm</keyword>
<keyword evidence="14" id="KW-1185">Reference proteome</keyword>
<dbReference type="PANTHER" id="PTHR11579">
    <property type="entry name" value="PROTEIN-L-ISOASPARTATE O-METHYLTRANSFERASE"/>
    <property type="match status" value="1"/>
</dbReference>
<dbReference type="GO" id="GO:0005825">
    <property type="term" value="C:half bridge of spindle pole body"/>
    <property type="evidence" value="ECO:0007669"/>
    <property type="project" value="UniProtKB-ARBA"/>
</dbReference>
<feature type="region of interest" description="Disordered" evidence="11">
    <location>
        <begin position="226"/>
        <end position="259"/>
    </location>
</feature>
<dbReference type="Pfam" id="PF01135">
    <property type="entry name" value="PCMT"/>
    <property type="match status" value="1"/>
</dbReference>
<organism evidence="13 14">
    <name type="scientific">Diversispora eburnea</name>
    <dbReference type="NCBI Taxonomy" id="1213867"/>
    <lineage>
        <taxon>Eukaryota</taxon>
        <taxon>Fungi</taxon>
        <taxon>Fungi incertae sedis</taxon>
        <taxon>Mucoromycota</taxon>
        <taxon>Glomeromycotina</taxon>
        <taxon>Glomeromycetes</taxon>
        <taxon>Diversisporales</taxon>
        <taxon>Diversisporaceae</taxon>
        <taxon>Diversispora</taxon>
    </lineage>
</organism>
<dbReference type="InterPro" id="IPR000682">
    <property type="entry name" value="PCMT"/>
</dbReference>
<evidence type="ECO:0000313" key="13">
    <source>
        <dbReference type="EMBL" id="CAG8445405.1"/>
    </source>
</evidence>
<evidence type="ECO:0000256" key="6">
    <source>
        <dbReference type="ARBA" id="ARBA00022679"/>
    </source>
</evidence>
<keyword evidence="8" id="KW-0479">Metal-binding</keyword>
<dbReference type="PROSITE" id="PS00018">
    <property type="entry name" value="EF_HAND_1"/>
    <property type="match status" value="2"/>
</dbReference>
<dbReference type="GO" id="GO:0005737">
    <property type="term" value="C:cytoplasm"/>
    <property type="evidence" value="ECO:0007669"/>
    <property type="project" value="UniProtKB-SubCell"/>
</dbReference>
<evidence type="ECO:0000256" key="4">
    <source>
        <dbReference type="ARBA" id="ARBA00022490"/>
    </source>
</evidence>
<keyword evidence="6" id="KW-0808">Transferase</keyword>
<feature type="domain" description="EF-hand" evidence="12">
    <location>
        <begin position="387"/>
        <end position="420"/>
    </location>
</feature>